<accession>A0A0J0XBS8</accession>
<dbReference type="OrthoDB" id="5788137at2759"/>
<dbReference type="PANTHER" id="PTHR10556">
    <property type="entry name" value="3-OXO-5-ALPHA-STEROID 4-DEHYDROGENASE"/>
    <property type="match status" value="1"/>
</dbReference>
<reference evidence="8 9" key="1">
    <citation type="submission" date="2015-03" db="EMBL/GenBank/DDBJ databases">
        <title>Genomics and transcriptomics of the oil-accumulating basidiomycete yeast T. oleaginosus allow insights into substrate utilization and the diverse evolutionary trajectories of mating systems in fungi.</title>
        <authorList>
            <consortium name="DOE Joint Genome Institute"/>
            <person name="Kourist R."/>
            <person name="Kracht O."/>
            <person name="Bracharz F."/>
            <person name="Lipzen A."/>
            <person name="Nolan M."/>
            <person name="Ohm R."/>
            <person name="Grigoriev I."/>
            <person name="Sun S."/>
            <person name="Heitman J."/>
            <person name="Bruck T."/>
            <person name="Nowrousian M."/>
        </authorList>
    </citation>
    <scope>NUCLEOTIDE SEQUENCE [LARGE SCALE GENOMIC DNA]</scope>
    <source>
        <strain evidence="8 9">IBC0246</strain>
    </source>
</reference>
<organism evidence="8 9">
    <name type="scientific">Cutaneotrichosporon oleaginosum</name>
    <dbReference type="NCBI Taxonomy" id="879819"/>
    <lineage>
        <taxon>Eukaryota</taxon>
        <taxon>Fungi</taxon>
        <taxon>Dikarya</taxon>
        <taxon>Basidiomycota</taxon>
        <taxon>Agaricomycotina</taxon>
        <taxon>Tremellomycetes</taxon>
        <taxon>Trichosporonales</taxon>
        <taxon>Trichosporonaceae</taxon>
        <taxon>Cutaneotrichosporon</taxon>
    </lineage>
</organism>
<evidence type="ECO:0000256" key="4">
    <source>
        <dbReference type="ARBA" id="ARBA00022989"/>
    </source>
</evidence>
<feature type="transmembrane region" description="Helical" evidence="6">
    <location>
        <begin position="45"/>
        <end position="69"/>
    </location>
</feature>
<dbReference type="GO" id="GO:0006629">
    <property type="term" value="P:lipid metabolic process"/>
    <property type="evidence" value="ECO:0007669"/>
    <property type="project" value="InterPro"/>
</dbReference>
<dbReference type="GeneID" id="28985245"/>
<dbReference type="GO" id="GO:0016627">
    <property type="term" value="F:oxidoreductase activity, acting on the CH-CH group of donors"/>
    <property type="evidence" value="ECO:0007669"/>
    <property type="project" value="InterPro"/>
</dbReference>
<dbReference type="PROSITE" id="PS50244">
    <property type="entry name" value="S5A_REDUCTASE"/>
    <property type="match status" value="1"/>
</dbReference>
<evidence type="ECO:0000259" key="7">
    <source>
        <dbReference type="Pfam" id="PF02544"/>
    </source>
</evidence>
<feature type="domain" description="3-oxo-5-alpha-steroid 4-dehydrogenase C-terminal" evidence="7">
    <location>
        <begin position="186"/>
        <end position="221"/>
    </location>
</feature>
<feature type="domain" description="3-oxo-5-alpha-steroid 4-dehydrogenase C-terminal" evidence="7">
    <location>
        <begin position="260"/>
        <end position="300"/>
    </location>
</feature>
<dbReference type="Proteomes" id="UP000053611">
    <property type="component" value="Unassembled WGS sequence"/>
</dbReference>
<feature type="transmembrane region" description="Helical" evidence="6">
    <location>
        <begin position="140"/>
        <end position="158"/>
    </location>
</feature>
<evidence type="ECO:0000256" key="5">
    <source>
        <dbReference type="ARBA" id="ARBA00023136"/>
    </source>
</evidence>
<dbReference type="Pfam" id="PF02544">
    <property type="entry name" value="Steroid_dh"/>
    <property type="match status" value="2"/>
</dbReference>
<dbReference type="InterPro" id="IPR001104">
    <property type="entry name" value="3-oxo-5_a-steroid_4-DH_C"/>
</dbReference>
<evidence type="ECO:0000256" key="2">
    <source>
        <dbReference type="ARBA" id="ARBA00007742"/>
    </source>
</evidence>
<comment type="similarity">
    <text evidence="2">Belongs to the steroid 5-alpha reductase family.</text>
</comment>
<sequence length="301" mass="32680">MLTPTHAPPGRFYSLLLAYHVFPLHAPITLWLLDAPFGRFSIPSVLNLPGNISWAAMELAAPLTFYATLPPLATLTPRARLLAAAYLTHYAHRAILSPLVLAPRRAPLHVAVVACALAFNVLNASLLALSLPAFPPPGGLTFWAGMVLWAAGFIGNIYHDEILHDLRRPAARRLVSSPADDGPANKSGKYHVPRGGWFALVSFPNYLCEWLEWTGFAIAAAPSVFVAVPPLASLQLSGWIASASALLPEAAWPRVLLAAPWAFVLAEVTSMLPRALRGHAWYQRTFAAYPAERKAAIPWLL</sequence>
<keyword evidence="5 6" id="KW-0472">Membrane</keyword>
<dbReference type="RefSeq" id="XP_018275019.1">
    <property type="nucleotide sequence ID" value="XM_018424642.1"/>
</dbReference>
<evidence type="ECO:0000313" key="9">
    <source>
        <dbReference type="Proteomes" id="UP000053611"/>
    </source>
</evidence>
<evidence type="ECO:0000256" key="3">
    <source>
        <dbReference type="ARBA" id="ARBA00022692"/>
    </source>
</evidence>
<feature type="transmembrane region" description="Helical" evidence="6">
    <location>
        <begin position="12"/>
        <end position="33"/>
    </location>
</feature>
<protein>
    <recommendedName>
        <fullName evidence="7">3-oxo-5-alpha-steroid 4-dehydrogenase C-terminal domain-containing protein</fullName>
    </recommendedName>
</protein>
<evidence type="ECO:0000256" key="6">
    <source>
        <dbReference type="SAM" id="Phobius"/>
    </source>
</evidence>
<dbReference type="STRING" id="879819.A0A0J0XBS8"/>
<feature type="transmembrane region" description="Helical" evidence="6">
    <location>
        <begin position="108"/>
        <end position="134"/>
    </location>
</feature>
<dbReference type="InterPro" id="IPR039357">
    <property type="entry name" value="SRD5A/TECR"/>
</dbReference>
<evidence type="ECO:0000256" key="1">
    <source>
        <dbReference type="ARBA" id="ARBA00004141"/>
    </source>
</evidence>
<keyword evidence="9" id="KW-1185">Reference proteome</keyword>
<dbReference type="PANTHER" id="PTHR10556:SF43">
    <property type="entry name" value="STEROID 5-ALPHA-REDUCTASE DET2"/>
    <property type="match status" value="1"/>
</dbReference>
<evidence type="ECO:0000313" key="8">
    <source>
        <dbReference type="EMBL" id="KLT38528.1"/>
    </source>
</evidence>
<dbReference type="AlphaFoldDB" id="A0A0J0XBS8"/>
<dbReference type="GO" id="GO:0016020">
    <property type="term" value="C:membrane"/>
    <property type="evidence" value="ECO:0007669"/>
    <property type="project" value="UniProtKB-SubCell"/>
</dbReference>
<name>A0A0J0XBS8_9TREE</name>
<comment type="subcellular location">
    <subcellularLocation>
        <location evidence="1">Membrane</location>
        <topology evidence="1">Multi-pass membrane protein</topology>
    </subcellularLocation>
</comment>
<gene>
    <name evidence="8" type="ORF">CC85DRAFT_289447</name>
</gene>
<proteinExistence type="inferred from homology"/>
<keyword evidence="3 6" id="KW-0812">Transmembrane</keyword>
<dbReference type="EMBL" id="KQ087299">
    <property type="protein sequence ID" value="KLT38528.1"/>
    <property type="molecule type" value="Genomic_DNA"/>
</dbReference>
<keyword evidence="4 6" id="KW-1133">Transmembrane helix</keyword>